<feature type="compositionally biased region" description="Polar residues" evidence="3">
    <location>
        <begin position="718"/>
        <end position="734"/>
    </location>
</feature>
<sequence length="2069" mass="229667">MDEDFDFNETATAPASSQEYLMENLCLKSGKPQGSYTPPATRSASTRWKRLHEQSMMLRLDEMHVIKKQNAQLSKDAARKIIRKIPVEVLAREWLSKEDATVDMRAFLVDQVLPTLILGVERLLKEVDEKGLSASNVYQAEFNPINFLAQYLMRNNPRFSNFAEASPYVRGLREVSEEIKQELFTFEDNRLARIKAEARRKRQEREKLEQQIREERERRQQQLIVQFQEWNVPTDNNRVELSLLQNALRSFAEIAEQLPAELREVAKFGHALEPTDETGRTLAVKEFAQYISMFVEDLPIEVFEQFMVHMSKCAAAHRAAAERENRRIILTNLFLLCDHGGLGLLDRHRILTLFEQFWDLARDTKEPKGTLRNPRKWPVIEVDEVDDVMFEAFEEDGDGGLTEQEALVAAEQLGKIQQEVNREAAAASVRDKAALEKWKMEQLSEKTEGMRKRLYRYGPRDFLNLITNYTLRETLECPIIDLEMNAILLKEPHDLVAVTLAITKEERNLMFCRDMVGFEEEANPQNEYGEENDLEAQATGSVNKLAFGFHQESDPQEHPDDENFNTNRCSSSSSSSSVDDSNTKRTSSPDPEVGRPKSPKFPGELRYKLTKQLGGTAKKKLRAVKRHKTSRPRRTAKICDSIADDQVSKEISGESPQAMETSNHNLSDAQGQETPPEHGSTTSLPERTSTDMKSAELPEESVSTTSSSSLKSYEASLKQSQTSLPPITGTNNMQAKLKKRVQFSSECKDADERGGSKRGFLPAIFSSRSIVSTPALHQDAVQDGEEEADEKTSNGEEPKVGAGDTETQPSEEAGDSKEEKDAALAASEAEEEQNETAETQSDAVDSSVTASSPAKDDAETKPKEEEASEKKEEEKPESGEKASSVEKAEGETGTDDIAAQEEGTSGDVTINMAVHASAPGTVKDTGETEMEQAQGEGEKDKDETEVGEEELDVDITAELAGDGSKSALKRVDPVTGATATGRASVTFAGNTAFDRERTGITTNSRSQSQMSAFDESVLNVSQFVQLTETFLGHDPIHDLFTRLVHYLKEGYEETEEEKMERLVKARKEAISAKRKLLMDNLFEKWDNDGSGFLEMEDVQEVMFRYKDGQEIDSIKRAHTNMKKKSKYHDARLSKREFRQFVEMVADELPGAESFESFVEFLTNSVERSYAERIRGEARKKWLQQIVKASQISGTSLEPVYKAVFQALYRLGQWYKFGACLQGCLLGPLPGKLGQQYKSGACLQGCLPGPLQDYLGQRYKSGACLQGCLPGPLQDNLGQRYKPGACLQSCLPGPLQGNLGQRYKPGACLQGCLPGPLQGNLGQWYKFGACLQGCLLGPLPGKLGQQYKSGACLQGCLPGPLQGNLGQRYKSGACLQGCLPGPLQDYLGQRYKSGACLQGCLPGPLQDNLGQRYKPGACLQSCLPGPLQGNLGQRYKPGACLQGCLPGPLQGNLGQRYKSGACLQGCLSGPLPGKLGQRYKSGACLQGCLLGPLQDNLGQRYKPGACLQSCLPGPLQGNLGQRYKPGACLQSCLPGPLQDNLGQRYKPGACLQGCVPGPLQGNLGQRYKPGACLQGCLPDAETHGGEKRISASVSMLERNLVEPSRGDLLLRYAACTPEDCQYMLGKALFKNMKGISFQCVESGKPLHVPRVANHGNVYFWNYDRMSDDREGSFIVCPLKDRKKRVFGVLGIDTLNDPHKKAIFITHEIQFFQGVAKAFSIAYHNVDLRKKLLRITESAISWIQRRCPHIAEINVYMVEPAKGGTPNENGETGGSTGAVLRKMMTTDKKGQALPITEIVRLERKDNLFRDYLFKCMDNSETVTADAYGERHTASPLRDNEGKAIGVVDISIGDMRRLPPYENKEAQRMLRLLQMAHREITKEADGDETTRVLEAEKDDASRMDIMFDRLMLMELRENVARLDPQSFAELKSYHEPPPIIHHITRAALAVFNVEKAGEGAYDDWNVTKTFINNDLVQQIKTYDPTVSSELIKSDVVERFLKAVPHGEVAKYGSIPAQQLYNWVFVCISLIEHTRKMRENAEGNVLVSASGGTRVSLHGSASSRRGSSAAKKT</sequence>
<feature type="compositionally biased region" description="Polar residues" evidence="3">
    <location>
        <begin position="654"/>
        <end position="687"/>
    </location>
</feature>
<reference evidence="5" key="1">
    <citation type="journal article" date="2023" name="G3 (Bethesda)">
        <title>A reference genome for the long-term kleptoplast-retaining sea slug Elysia crispata morphotype clarki.</title>
        <authorList>
            <person name="Eastman K.E."/>
            <person name="Pendleton A.L."/>
            <person name="Shaikh M.A."/>
            <person name="Suttiyut T."/>
            <person name="Ogas R."/>
            <person name="Tomko P."/>
            <person name="Gavelis G."/>
            <person name="Widhalm J.R."/>
            <person name="Wisecaver J.H."/>
        </authorList>
    </citation>
    <scope>NUCLEOTIDE SEQUENCE</scope>
    <source>
        <strain evidence="5">ECLA1</strain>
    </source>
</reference>
<protein>
    <recommendedName>
        <fullName evidence="4">EF-hand domain-containing protein</fullName>
    </recommendedName>
</protein>
<dbReference type="PANTHER" id="PTHR46788">
    <property type="entry name" value="EF-HAND CALCIUM-BINDING DOMAIN-CONTAINING PROTEIN 5"/>
    <property type="match status" value="1"/>
</dbReference>
<evidence type="ECO:0000256" key="3">
    <source>
        <dbReference type="SAM" id="MobiDB-lite"/>
    </source>
</evidence>
<organism evidence="5 6">
    <name type="scientific">Elysia crispata</name>
    <name type="common">lettuce slug</name>
    <dbReference type="NCBI Taxonomy" id="231223"/>
    <lineage>
        <taxon>Eukaryota</taxon>
        <taxon>Metazoa</taxon>
        <taxon>Spiralia</taxon>
        <taxon>Lophotrochozoa</taxon>
        <taxon>Mollusca</taxon>
        <taxon>Gastropoda</taxon>
        <taxon>Heterobranchia</taxon>
        <taxon>Euthyneura</taxon>
        <taxon>Panpulmonata</taxon>
        <taxon>Sacoglossa</taxon>
        <taxon>Placobranchoidea</taxon>
        <taxon>Plakobranchidae</taxon>
        <taxon>Elysia</taxon>
    </lineage>
</organism>
<evidence type="ECO:0000256" key="2">
    <source>
        <dbReference type="SAM" id="Coils"/>
    </source>
</evidence>
<dbReference type="PANTHER" id="PTHR46788:SF1">
    <property type="entry name" value="EF-HAND CALCIUM-BINDING DOMAIN-CONTAINING PROTEIN 5"/>
    <property type="match status" value="1"/>
</dbReference>
<dbReference type="Gene3D" id="3.30.450.40">
    <property type="match status" value="1"/>
</dbReference>
<dbReference type="InterPro" id="IPR018247">
    <property type="entry name" value="EF_Hand_1_Ca_BS"/>
</dbReference>
<feature type="compositionally biased region" description="Low complexity" evidence="3">
    <location>
        <begin position="836"/>
        <end position="852"/>
    </location>
</feature>
<evidence type="ECO:0000313" key="6">
    <source>
        <dbReference type="Proteomes" id="UP001283361"/>
    </source>
</evidence>
<feature type="compositionally biased region" description="Low complexity" evidence="3">
    <location>
        <begin position="700"/>
        <end position="717"/>
    </location>
</feature>
<dbReference type="GO" id="GO:0005509">
    <property type="term" value="F:calcium ion binding"/>
    <property type="evidence" value="ECO:0007669"/>
    <property type="project" value="InterPro"/>
</dbReference>
<dbReference type="PROSITE" id="PS00018">
    <property type="entry name" value="EF_HAND_1"/>
    <property type="match status" value="1"/>
</dbReference>
<feature type="region of interest" description="Disordered" evidence="3">
    <location>
        <begin position="551"/>
        <end position="951"/>
    </location>
</feature>
<feature type="compositionally biased region" description="Basic and acidic residues" evidence="3">
    <location>
        <begin position="854"/>
        <end position="890"/>
    </location>
</feature>
<dbReference type="SUPFAM" id="SSF47473">
    <property type="entry name" value="EF-hand"/>
    <property type="match status" value="1"/>
</dbReference>
<feature type="domain" description="EF-hand" evidence="4">
    <location>
        <begin position="1073"/>
        <end position="1108"/>
    </location>
</feature>
<name>A0AAE1D365_9GAST</name>
<keyword evidence="6" id="KW-1185">Reference proteome</keyword>
<dbReference type="InterPro" id="IPR003018">
    <property type="entry name" value="GAF"/>
</dbReference>
<keyword evidence="1" id="KW-0106">Calcium</keyword>
<gene>
    <name evidence="5" type="ORF">RRG08_027468</name>
</gene>
<feature type="compositionally biased region" description="Basic residues" evidence="3">
    <location>
        <begin position="617"/>
        <end position="636"/>
    </location>
</feature>
<dbReference type="SUPFAM" id="SSF55781">
    <property type="entry name" value="GAF domain-like"/>
    <property type="match status" value="1"/>
</dbReference>
<dbReference type="EMBL" id="JAWDGP010005603">
    <property type="protein sequence ID" value="KAK3755209.1"/>
    <property type="molecule type" value="Genomic_DNA"/>
</dbReference>
<keyword evidence="2" id="KW-0175">Coiled coil</keyword>
<dbReference type="Pfam" id="PF01590">
    <property type="entry name" value="GAF"/>
    <property type="match status" value="1"/>
</dbReference>
<dbReference type="InterPro" id="IPR011992">
    <property type="entry name" value="EF-hand-dom_pair"/>
</dbReference>
<accession>A0AAE1D365</accession>
<dbReference type="CDD" id="cd22968">
    <property type="entry name" value="DD_EFCAB5"/>
    <property type="match status" value="1"/>
</dbReference>
<feature type="compositionally biased region" description="Polar residues" evidence="3">
    <location>
        <begin position="578"/>
        <end position="589"/>
    </location>
</feature>
<dbReference type="PROSITE" id="PS50222">
    <property type="entry name" value="EF_HAND_2"/>
    <property type="match status" value="1"/>
</dbReference>
<comment type="caution">
    <text evidence="5">The sequence shown here is derived from an EMBL/GenBank/DDBJ whole genome shotgun (WGS) entry which is preliminary data.</text>
</comment>
<dbReference type="InterPro" id="IPR002048">
    <property type="entry name" value="EF_hand_dom"/>
</dbReference>
<feature type="compositionally biased region" description="Basic and acidic residues" evidence="3">
    <location>
        <begin position="790"/>
        <end position="799"/>
    </location>
</feature>
<evidence type="ECO:0000256" key="1">
    <source>
        <dbReference type="ARBA" id="ARBA00022837"/>
    </source>
</evidence>
<proteinExistence type="predicted"/>
<evidence type="ECO:0000259" key="4">
    <source>
        <dbReference type="PROSITE" id="PS50222"/>
    </source>
</evidence>
<evidence type="ECO:0000313" key="5">
    <source>
        <dbReference type="EMBL" id="KAK3755209.1"/>
    </source>
</evidence>
<dbReference type="InterPro" id="IPR029016">
    <property type="entry name" value="GAF-like_dom_sf"/>
</dbReference>
<feature type="coiled-coil region" evidence="2">
    <location>
        <begin position="191"/>
        <end position="225"/>
    </location>
</feature>
<dbReference type="Gene3D" id="1.20.920.20">
    <property type="match status" value="1"/>
</dbReference>
<feature type="compositionally biased region" description="Basic and acidic residues" evidence="3">
    <location>
        <begin position="746"/>
        <end position="755"/>
    </location>
</feature>
<dbReference type="Proteomes" id="UP001283361">
    <property type="component" value="Unassembled WGS sequence"/>
</dbReference>